<evidence type="ECO:0000256" key="7">
    <source>
        <dbReference type="SAM" id="Phobius"/>
    </source>
</evidence>
<evidence type="ECO:0000256" key="4">
    <source>
        <dbReference type="ARBA" id="ARBA00022833"/>
    </source>
</evidence>
<dbReference type="PANTHER" id="PTHR34978">
    <property type="entry name" value="POSSIBLE SENSOR-TRANSDUCER PROTEIN BLAR"/>
    <property type="match status" value="1"/>
</dbReference>
<keyword evidence="4 6" id="KW-0862">Zinc</keyword>
<evidence type="ECO:0000256" key="5">
    <source>
        <dbReference type="ARBA" id="ARBA00023049"/>
    </source>
</evidence>
<keyword evidence="2" id="KW-0479">Metal-binding</keyword>
<dbReference type="GO" id="GO:0006508">
    <property type="term" value="P:proteolysis"/>
    <property type="evidence" value="ECO:0007669"/>
    <property type="project" value="UniProtKB-KW"/>
</dbReference>
<evidence type="ECO:0000256" key="2">
    <source>
        <dbReference type="ARBA" id="ARBA00022723"/>
    </source>
</evidence>
<dbReference type="GO" id="GO:0046872">
    <property type="term" value="F:metal ion binding"/>
    <property type="evidence" value="ECO:0007669"/>
    <property type="project" value="UniProtKB-KW"/>
</dbReference>
<dbReference type="RefSeq" id="WP_106619828.1">
    <property type="nucleotide sequence ID" value="NZ_PYAX01000020.1"/>
</dbReference>
<evidence type="ECO:0000256" key="6">
    <source>
        <dbReference type="RuleBase" id="RU003983"/>
    </source>
</evidence>
<dbReference type="InterPro" id="IPR052173">
    <property type="entry name" value="Beta-lactam_resp_regulator"/>
</dbReference>
<dbReference type="Pfam" id="PF01435">
    <property type="entry name" value="Peptidase_M48"/>
    <property type="match status" value="1"/>
</dbReference>
<protein>
    <submittedName>
        <fullName evidence="9">Peptidase M48-like protein</fullName>
    </submittedName>
</protein>
<comment type="caution">
    <text evidence="9">The sequence shown here is derived from an EMBL/GenBank/DDBJ whole genome shotgun (WGS) entry which is preliminary data.</text>
</comment>
<dbReference type="CDD" id="cd07326">
    <property type="entry name" value="M56_BlaR1_MecR1_like"/>
    <property type="match status" value="1"/>
</dbReference>
<evidence type="ECO:0000259" key="8">
    <source>
        <dbReference type="Pfam" id="PF01435"/>
    </source>
</evidence>
<organism evidence="9 10">
    <name type="scientific">Saccharothrix carnea</name>
    <dbReference type="NCBI Taxonomy" id="1280637"/>
    <lineage>
        <taxon>Bacteria</taxon>
        <taxon>Bacillati</taxon>
        <taxon>Actinomycetota</taxon>
        <taxon>Actinomycetes</taxon>
        <taxon>Pseudonocardiales</taxon>
        <taxon>Pseudonocardiaceae</taxon>
        <taxon>Saccharothrix</taxon>
    </lineage>
</organism>
<feature type="transmembrane region" description="Helical" evidence="7">
    <location>
        <begin position="87"/>
        <end position="109"/>
    </location>
</feature>
<keyword evidence="5 6" id="KW-0482">Metalloprotease</keyword>
<feature type="domain" description="Peptidase M48" evidence="8">
    <location>
        <begin position="139"/>
        <end position="197"/>
    </location>
</feature>
<comment type="cofactor">
    <cofactor evidence="6">
        <name>Zn(2+)</name>
        <dbReference type="ChEBI" id="CHEBI:29105"/>
    </cofactor>
    <text evidence="6">Binds 1 zinc ion per subunit.</text>
</comment>
<dbReference type="PANTHER" id="PTHR34978:SF3">
    <property type="entry name" value="SLR0241 PROTEIN"/>
    <property type="match status" value="1"/>
</dbReference>
<dbReference type="AlphaFoldDB" id="A0A2P8HZ72"/>
<dbReference type="OrthoDB" id="9785340at2"/>
<keyword evidence="7" id="KW-1133">Transmembrane helix</keyword>
<feature type="transmembrane region" description="Helical" evidence="7">
    <location>
        <begin position="281"/>
        <end position="310"/>
    </location>
</feature>
<gene>
    <name evidence="9" type="ORF">B0I31_12031</name>
</gene>
<dbReference type="EMBL" id="PYAX01000020">
    <property type="protein sequence ID" value="PSL51501.1"/>
    <property type="molecule type" value="Genomic_DNA"/>
</dbReference>
<proteinExistence type="inferred from homology"/>
<feature type="transmembrane region" description="Helical" evidence="7">
    <location>
        <begin position="35"/>
        <end position="59"/>
    </location>
</feature>
<dbReference type="Proteomes" id="UP000241118">
    <property type="component" value="Unassembled WGS sequence"/>
</dbReference>
<keyword evidence="7" id="KW-0472">Membrane</keyword>
<keyword evidence="10" id="KW-1185">Reference proteome</keyword>
<reference evidence="9 10" key="1">
    <citation type="submission" date="2018-03" db="EMBL/GenBank/DDBJ databases">
        <title>Genomic Encyclopedia of Type Strains, Phase III (KMG-III): the genomes of soil and plant-associated and newly described type strains.</title>
        <authorList>
            <person name="Whitman W."/>
        </authorList>
    </citation>
    <scope>NUCLEOTIDE SEQUENCE [LARGE SCALE GENOMIC DNA]</scope>
    <source>
        <strain evidence="9 10">CGMCC 4.7097</strain>
    </source>
</reference>
<dbReference type="InterPro" id="IPR001915">
    <property type="entry name" value="Peptidase_M48"/>
</dbReference>
<name>A0A2P8HZ72_SACCR</name>
<comment type="similarity">
    <text evidence="6">Belongs to the peptidase M48 family.</text>
</comment>
<accession>A0A2P8HZ72</accession>
<dbReference type="Gene3D" id="3.30.2010.10">
    <property type="entry name" value="Metalloproteases ('zincins'), catalytic domain"/>
    <property type="match status" value="1"/>
</dbReference>
<evidence type="ECO:0000256" key="1">
    <source>
        <dbReference type="ARBA" id="ARBA00022670"/>
    </source>
</evidence>
<evidence type="ECO:0000256" key="3">
    <source>
        <dbReference type="ARBA" id="ARBA00022801"/>
    </source>
</evidence>
<sequence>MTVAVALLVTAGLMGVLAPRQLLRLVTRGADPLVPLLAWLASAVSVVTTSALAVTLLLLPDHGTDALALAHECWSSLEHGMAPRVEATGGVIGLVLLTGLLIRLAVLSVKGARHRARRRRDHLAALRVAARREPGSPSTLWLDHDEPLAFSLAGTPGVVVATEGLNRRLTDEQVHAVLAHERAHLDGRHHLLVAAGDALSTLLPFLPLFRRTPGVVRELVEVAADAAAVRACGVETVRTALLGVSGHRAPGSALAMGRDSVEVRLALLAHTHRRPDSARSLLAYGTACVTALTVPVITAFAGLLAVILVACH</sequence>
<keyword evidence="3 6" id="KW-0378">Hydrolase</keyword>
<evidence type="ECO:0000313" key="9">
    <source>
        <dbReference type="EMBL" id="PSL51501.1"/>
    </source>
</evidence>
<keyword evidence="1 6" id="KW-0645">Protease</keyword>
<dbReference type="GO" id="GO:0004222">
    <property type="term" value="F:metalloendopeptidase activity"/>
    <property type="evidence" value="ECO:0007669"/>
    <property type="project" value="InterPro"/>
</dbReference>
<keyword evidence="7" id="KW-0812">Transmembrane</keyword>
<feature type="transmembrane region" description="Helical" evidence="7">
    <location>
        <begin position="6"/>
        <end position="23"/>
    </location>
</feature>
<evidence type="ECO:0000313" key="10">
    <source>
        <dbReference type="Proteomes" id="UP000241118"/>
    </source>
</evidence>